<dbReference type="RefSeq" id="WP_070079739.1">
    <property type="nucleotide sequence ID" value="NZ_CP017415.1"/>
</dbReference>
<dbReference type="Pfam" id="PF25963">
    <property type="entry name" value="Beta-barrel_AAEA"/>
    <property type="match status" value="1"/>
</dbReference>
<sequence>MKRSFKIAISVIVVAGFTAAAYAYWRHGEYYPSTDDAYVGAHTINVAPRVSGRVVAVPVHDHQSVTEGQVLYRIDPTTFKLEVDSATAELELAKQHITALQAAVNAARADVSQARVRLANAESKAKRQQTLAKRGYTNTQAVEDATDNAHAVRAALAVAQANLQQALAQKGPAGSANGQIQAAQAALGIAESNLSDTTVTAACNGVLSQLSLRPGDSVTLGRPNFVLVCNQHWWVDANYKETDLARIRLGQSATVTVDMYPNHPFHGRVVSINPASGAAFSLLPPENATGNWVKVTQRVPVRIEILNAPSHYPLRVGTSAEVTIDTVGKAESNGPSPHTTP</sequence>
<dbReference type="SUPFAM" id="SSF111369">
    <property type="entry name" value="HlyD-like secretion proteins"/>
    <property type="match status" value="2"/>
</dbReference>
<dbReference type="Gene3D" id="2.40.30.170">
    <property type="match status" value="1"/>
</dbReference>
<evidence type="ECO:0000256" key="1">
    <source>
        <dbReference type="ARBA" id="ARBA00009477"/>
    </source>
</evidence>
<protein>
    <recommendedName>
        <fullName evidence="7">Secretion protein</fullName>
    </recommendedName>
</protein>
<dbReference type="InterPro" id="IPR058625">
    <property type="entry name" value="MdtA-like_BSH"/>
</dbReference>
<dbReference type="InterPro" id="IPR050739">
    <property type="entry name" value="MFP"/>
</dbReference>
<gene>
    <name evidence="5" type="ORF">BI364_16955</name>
</gene>
<dbReference type="PANTHER" id="PTHR30386">
    <property type="entry name" value="MEMBRANE FUSION SUBUNIT OF EMRAB-TOLC MULTIDRUG EFFLUX PUMP"/>
    <property type="match status" value="1"/>
</dbReference>
<dbReference type="PANTHER" id="PTHR30386:SF24">
    <property type="entry name" value="MULTIDRUG RESISTANCE EFFLUX PUMP"/>
    <property type="match status" value="1"/>
</dbReference>
<dbReference type="KEGG" id="aprs:BI364_16955"/>
<feature type="coiled-coil region" evidence="2">
    <location>
        <begin position="83"/>
        <end position="131"/>
    </location>
</feature>
<evidence type="ECO:0000256" key="2">
    <source>
        <dbReference type="SAM" id="Coils"/>
    </source>
</evidence>
<evidence type="ECO:0000313" key="6">
    <source>
        <dbReference type="Proteomes" id="UP000095401"/>
    </source>
</evidence>
<evidence type="ECO:0000259" key="4">
    <source>
        <dbReference type="Pfam" id="PF25963"/>
    </source>
</evidence>
<dbReference type="EMBL" id="CP017415">
    <property type="protein sequence ID" value="AOU99390.1"/>
    <property type="molecule type" value="Genomic_DNA"/>
</dbReference>
<reference evidence="6" key="1">
    <citation type="submission" date="2016-09" db="EMBL/GenBank/DDBJ databases">
        <title>Acidihalobacter prosperus F5.</title>
        <authorList>
            <person name="Khaleque H.N."/>
            <person name="Ramsay J.P."/>
            <person name="Kaksonen A.H."/>
            <person name="Boxall N.J."/>
            <person name="Watkin E.L.J."/>
        </authorList>
    </citation>
    <scope>NUCLEOTIDE SEQUENCE [LARGE SCALE GENOMIC DNA]</scope>
    <source>
        <strain evidence="6">F5</strain>
    </source>
</reference>
<evidence type="ECO:0008006" key="7">
    <source>
        <dbReference type="Google" id="ProtNLM"/>
    </source>
</evidence>
<keyword evidence="2" id="KW-0175">Coiled coil</keyword>
<comment type="similarity">
    <text evidence="1">Belongs to the membrane fusion protein (MFP) (TC 8.A.1) family.</text>
</comment>
<accession>A0A1D8ISA1</accession>
<proteinExistence type="inferred from homology"/>
<feature type="domain" description="p-hydroxybenzoic acid efflux pump subunit AaeA-like beta-barrel" evidence="4">
    <location>
        <begin position="234"/>
        <end position="324"/>
    </location>
</feature>
<dbReference type="Proteomes" id="UP000095401">
    <property type="component" value="Chromosome"/>
</dbReference>
<keyword evidence="6" id="KW-1185">Reference proteome</keyword>
<organism evidence="5 6">
    <name type="scientific">Acidihalobacter yilgarnensis</name>
    <dbReference type="NCBI Taxonomy" id="2819280"/>
    <lineage>
        <taxon>Bacteria</taxon>
        <taxon>Pseudomonadati</taxon>
        <taxon>Pseudomonadota</taxon>
        <taxon>Gammaproteobacteria</taxon>
        <taxon>Chromatiales</taxon>
        <taxon>Ectothiorhodospiraceae</taxon>
        <taxon>Acidihalobacter</taxon>
    </lineage>
</organism>
<dbReference type="Pfam" id="PF25917">
    <property type="entry name" value="BSH_RND"/>
    <property type="match status" value="1"/>
</dbReference>
<evidence type="ECO:0000259" key="3">
    <source>
        <dbReference type="Pfam" id="PF25917"/>
    </source>
</evidence>
<dbReference type="Gene3D" id="1.10.287.470">
    <property type="entry name" value="Helix hairpin bin"/>
    <property type="match status" value="1"/>
</dbReference>
<dbReference type="Gene3D" id="2.40.50.100">
    <property type="match status" value="1"/>
</dbReference>
<dbReference type="InterPro" id="IPR058634">
    <property type="entry name" value="AaeA-lik-b-barrel"/>
</dbReference>
<dbReference type="AlphaFoldDB" id="A0A1D8ISA1"/>
<feature type="domain" description="Multidrug resistance protein MdtA-like barrel-sandwich hybrid" evidence="3">
    <location>
        <begin position="43"/>
        <end position="228"/>
    </location>
</feature>
<dbReference type="GO" id="GO:0055085">
    <property type="term" value="P:transmembrane transport"/>
    <property type="evidence" value="ECO:0007669"/>
    <property type="project" value="InterPro"/>
</dbReference>
<name>A0A1D8ISA1_9GAMM</name>
<evidence type="ECO:0000313" key="5">
    <source>
        <dbReference type="EMBL" id="AOU99390.1"/>
    </source>
</evidence>